<sequence>MATKSKTLWAPKRRIEQAYRKAIQAALKSLSESLTNLEDVEEILSRIRSFTYDPKFMEYANAEALKMVTHLFSDSGKTWRQAARTNSRGRLIYQALQKELQGPIGADLRFQAERNASLIKSLPLDIAKQVNEHVLREAMKGTRSSEIAQQIKEFFPEASQAKANLIARTEVSKTSTALTRARCHFVGADWYVWRTSEDSRVRSSHEIMDGVIVKWSNPPSPESLDGETRTNGYYHAGEIFNCRCYAEPVIDLDLITWPAKVYHGGRMQRMTRKQFEKIV</sequence>
<evidence type="ECO:0000313" key="2">
    <source>
        <dbReference type="EMBL" id="KNB69496.1"/>
    </source>
</evidence>
<evidence type="ECO:0000259" key="1">
    <source>
        <dbReference type="Pfam" id="PF04233"/>
    </source>
</evidence>
<dbReference type="AlphaFoldDB" id="A0A0K9YLG0"/>
<dbReference type="EMBL" id="LGIQ01000011">
    <property type="protein sequence ID" value="KNB69496.1"/>
    <property type="molecule type" value="Genomic_DNA"/>
</dbReference>
<reference evidence="3" key="1">
    <citation type="submission" date="2015-07" db="EMBL/GenBank/DDBJ databases">
        <title>Genome sequencing project for genomic taxonomy and phylogenomics of Bacillus-like bacteria.</title>
        <authorList>
            <person name="Liu B."/>
            <person name="Wang J."/>
            <person name="Zhu Y."/>
            <person name="Liu G."/>
            <person name="Chen Q."/>
            <person name="Chen Z."/>
            <person name="Lan J."/>
            <person name="Che J."/>
            <person name="Ge C."/>
            <person name="Shi H."/>
            <person name="Pan Z."/>
            <person name="Liu X."/>
        </authorList>
    </citation>
    <scope>NUCLEOTIDE SEQUENCE [LARGE SCALE GENOMIC DNA]</scope>
    <source>
        <strain evidence="3">DSM 9887</strain>
    </source>
</reference>
<dbReference type="STRING" id="54915.ADS79_26870"/>
<organism evidence="2 3">
    <name type="scientific">Brevibacillus reuszeri</name>
    <dbReference type="NCBI Taxonomy" id="54915"/>
    <lineage>
        <taxon>Bacteria</taxon>
        <taxon>Bacillati</taxon>
        <taxon>Bacillota</taxon>
        <taxon>Bacilli</taxon>
        <taxon>Bacillales</taxon>
        <taxon>Paenibacillaceae</taxon>
        <taxon>Brevibacillus</taxon>
    </lineage>
</organism>
<comment type="caution">
    <text evidence="2">The sequence shown here is derived from an EMBL/GenBank/DDBJ whole genome shotgun (WGS) entry which is preliminary data.</text>
</comment>
<dbReference type="NCBIfam" id="TIGR01641">
    <property type="entry name" value="phageSPP1_gp7"/>
    <property type="match status" value="1"/>
</dbReference>
<dbReference type="PATRIC" id="fig|54915.3.peg.4552"/>
<dbReference type="Proteomes" id="UP000036834">
    <property type="component" value="Unassembled WGS sequence"/>
</dbReference>
<feature type="domain" description="Phage head morphogenesis" evidence="1">
    <location>
        <begin position="128"/>
        <end position="245"/>
    </location>
</feature>
<protein>
    <recommendedName>
        <fullName evidence="1">Phage head morphogenesis domain-containing protein</fullName>
    </recommendedName>
</protein>
<gene>
    <name evidence="2" type="ORF">ADS79_26870</name>
</gene>
<name>A0A0K9YLG0_9BACL</name>
<proteinExistence type="predicted"/>
<dbReference type="InterPro" id="IPR006528">
    <property type="entry name" value="Phage_head_morphogenesis_dom"/>
</dbReference>
<dbReference type="Pfam" id="PF04233">
    <property type="entry name" value="Phage_Mu_F"/>
    <property type="match status" value="1"/>
</dbReference>
<accession>A0A0K9YLG0</accession>
<evidence type="ECO:0000313" key="3">
    <source>
        <dbReference type="Proteomes" id="UP000036834"/>
    </source>
</evidence>
<dbReference type="OrthoDB" id="9151105at2"/>